<keyword evidence="2" id="KW-1133">Transmembrane helix</keyword>
<dbReference type="Gene3D" id="3.20.20.450">
    <property type="entry name" value="EAL domain"/>
    <property type="match status" value="1"/>
</dbReference>
<dbReference type="Gene3D" id="3.30.70.270">
    <property type="match status" value="1"/>
</dbReference>
<keyword evidence="8" id="KW-1185">Reference proteome</keyword>
<dbReference type="PANTHER" id="PTHR33121">
    <property type="entry name" value="CYCLIC DI-GMP PHOSPHODIESTERASE PDEF"/>
    <property type="match status" value="1"/>
</dbReference>
<dbReference type="PANTHER" id="PTHR33121:SF76">
    <property type="entry name" value="SIGNALING PROTEIN"/>
    <property type="match status" value="1"/>
</dbReference>
<dbReference type="NCBIfam" id="TIGR00254">
    <property type="entry name" value="GGDEF"/>
    <property type="match status" value="1"/>
</dbReference>
<evidence type="ECO:0000259" key="3">
    <source>
        <dbReference type="PROSITE" id="PS50883"/>
    </source>
</evidence>
<dbReference type="SMART" id="SM00267">
    <property type="entry name" value="GGDEF"/>
    <property type="match status" value="1"/>
</dbReference>
<feature type="domain" description="EAL" evidence="3">
    <location>
        <begin position="403"/>
        <end position="657"/>
    </location>
</feature>
<dbReference type="Pfam" id="PF00990">
    <property type="entry name" value="GGDEF"/>
    <property type="match status" value="1"/>
</dbReference>
<reference evidence="5" key="4">
    <citation type="submission" date="2024-05" db="EMBL/GenBank/DDBJ databases">
        <authorList>
            <person name="Sun Q."/>
            <person name="Zhou Y."/>
        </authorList>
    </citation>
    <scope>NUCLEOTIDE SEQUENCE</scope>
    <source>
        <strain evidence="5">CGMCC 1.18437</strain>
    </source>
</reference>
<organism evidence="6 7">
    <name type="scientific">Deinococcus metalli</name>
    <dbReference type="NCBI Taxonomy" id="1141878"/>
    <lineage>
        <taxon>Bacteria</taxon>
        <taxon>Thermotogati</taxon>
        <taxon>Deinococcota</taxon>
        <taxon>Deinococci</taxon>
        <taxon>Deinococcales</taxon>
        <taxon>Deinococcaceae</taxon>
        <taxon>Deinococcus</taxon>
    </lineage>
</organism>
<dbReference type="PROSITE" id="PS50883">
    <property type="entry name" value="EAL"/>
    <property type="match status" value="1"/>
</dbReference>
<dbReference type="InterPro" id="IPR029787">
    <property type="entry name" value="Nucleotide_cyclase"/>
</dbReference>
<dbReference type="CDD" id="cd01948">
    <property type="entry name" value="EAL"/>
    <property type="match status" value="1"/>
</dbReference>
<dbReference type="Proteomes" id="UP000619376">
    <property type="component" value="Unassembled WGS sequence"/>
</dbReference>
<protein>
    <submittedName>
        <fullName evidence="6">Diguanylate cyclase (GGDEF)-like protein</fullName>
    </submittedName>
</protein>
<sequence>MQMPGGAASLDGGPETTHHPAVWSPGRRAVTAALMVTVLLLALFAVLSGVQTRTLTHAAGRSARQSDLYQKVRYWVGAEESLERKYRLEPSAAILAQHAKAADNVRMVLSAARNNSGPDEQARINALLSLHAEYVTTVNTALFPAVRTHDTAHVNNIDRIVSDPAFTRLEQRVDAEARVHRRASSAQFARLTRLQDTLAVLAPLVFLGGVGALLSLWRVLQRHQRLTDAANEATMTRLRAEAITDPLTALGNHRAFQEGLGAALRLGALDHTPLTVARLDVDEFKVINDRGGHLHGDRVLASVGRVLSGAFPGRAYRVGGDEFALLLPLPAEPAAAAIDDVRTRLATAHLPTVSAGLTTRAGAGAHPDDVQQQAEEALREAKRRGRDRLVTFQDVAGRASLLGQEQVDALRDLLHHGRVDVVFQPIWGPPTPERAASVPLAFEALARPAAASGFREPQELFDVAARVNRGAELDRLCVQAALAHAQALPDGALLFLNVSAPSLDQDTPLAPELLREVGAAGLPPHRVVIEITERSVGNLAAVTQQAAGLRAAGFRVALDDVGAGNSGLQLLRCLTVDYVKIDHSVVANAPTDPTANAVLAALMAYAREAGVSVIVEGIETVPILTHAWRLGARCTQGYLLGRPAPGFHAALPAELARVGVVGHPETTGTVAHARP</sequence>
<evidence type="ECO:0000256" key="1">
    <source>
        <dbReference type="SAM" id="MobiDB-lite"/>
    </source>
</evidence>
<dbReference type="CDD" id="cd01949">
    <property type="entry name" value="GGDEF"/>
    <property type="match status" value="1"/>
</dbReference>
<dbReference type="Pfam" id="PF00563">
    <property type="entry name" value="EAL"/>
    <property type="match status" value="1"/>
</dbReference>
<dbReference type="SMART" id="SM00052">
    <property type="entry name" value="EAL"/>
    <property type="match status" value="1"/>
</dbReference>
<dbReference type="SUPFAM" id="SSF141868">
    <property type="entry name" value="EAL domain-like"/>
    <property type="match status" value="1"/>
</dbReference>
<dbReference type="InterPro" id="IPR043128">
    <property type="entry name" value="Rev_trsase/Diguanyl_cyclase"/>
</dbReference>
<comment type="caution">
    <text evidence="6">The sequence shown here is derived from an EMBL/GenBank/DDBJ whole genome shotgun (WGS) entry which is preliminary data.</text>
</comment>
<evidence type="ECO:0000256" key="2">
    <source>
        <dbReference type="SAM" id="Phobius"/>
    </source>
</evidence>
<proteinExistence type="predicted"/>
<dbReference type="RefSeq" id="WP_184110551.1">
    <property type="nucleotide sequence ID" value="NZ_BNAJ01000003.1"/>
</dbReference>
<gene>
    <name evidence="5" type="ORF">GCM10017781_15760</name>
    <name evidence="6" type="ORF">HNQ07_001663</name>
</gene>
<dbReference type="InterPro" id="IPR035919">
    <property type="entry name" value="EAL_sf"/>
</dbReference>
<feature type="transmembrane region" description="Helical" evidence="2">
    <location>
        <begin position="198"/>
        <end position="217"/>
    </location>
</feature>
<name>A0A7W8NNW9_9DEIO</name>
<evidence type="ECO:0000313" key="5">
    <source>
        <dbReference type="EMBL" id="GHF39993.1"/>
    </source>
</evidence>
<reference evidence="5" key="1">
    <citation type="journal article" date="2014" name="Int. J. Syst. Evol. Microbiol.">
        <title>Complete genome of a new Firmicutes species belonging to the dominant human colonic microbiota ('Ruminococcus bicirculans') reveals two chromosomes and a selective capacity to utilize plant glucans.</title>
        <authorList>
            <consortium name="NISC Comparative Sequencing Program"/>
            <person name="Wegmann U."/>
            <person name="Louis P."/>
            <person name="Goesmann A."/>
            <person name="Henrissat B."/>
            <person name="Duncan S.H."/>
            <person name="Flint H.J."/>
        </authorList>
    </citation>
    <scope>NUCLEOTIDE SEQUENCE</scope>
    <source>
        <strain evidence="5">CGMCC 1.18437</strain>
    </source>
</reference>
<keyword evidence="2" id="KW-0812">Transmembrane</keyword>
<dbReference type="Proteomes" id="UP000539473">
    <property type="component" value="Unassembled WGS sequence"/>
</dbReference>
<dbReference type="AlphaFoldDB" id="A0A7W8NNW9"/>
<evidence type="ECO:0000313" key="6">
    <source>
        <dbReference type="EMBL" id="MBB5376206.1"/>
    </source>
</evidence>
<evidence type="ECO:0000313" key="7">
    <source>
        <dbReference type="Proteomes" id="UP000539473"/>
    </source>
</evidence>
<dbReference type="EMBL" id="BNAJ01000003">
    <property type="protein sequence ID" value="GHF39993.1"/>
    <property type="molecule type" value="Genomic_DNA"/>
</dbReference>
<dbReference type="InterPro" id="IPR050706">
    <property type="entry name" value="Cyclic-di-GMP_PDE-like"/>
</dbReference>
<accession>A0A7W8NNW9</accession>
<dbReference type="EMBL" id="JACHFK010000003">
    <property type="protein sequence ID" value="MBB5376206.1"/>
    <property type="molecule type" value="Genomic_DNA"/>
</dbReference>
<feature type="region of interest" description="Disordered" evidence="1">
    <location>
        <begin position="1"/>
        <end position="22"/>
    </location>
</feature>
<dbReference type="PROSITE" id="PS50887">
    <property type="entry name" value="GGDEF"/>
    <property type="match status" value="1"/>
</dbReference>
<keyword evidence="2" id="KW-0472">Membrane</keyword>
<evidence type="ECO:0000313" key="8">
    <source>
        <dbReference type="Proteomes" id="UP000619376"/>
    </source>
</evidence>
<dbReference type="GO" id="GO:0071111">
    <property type="term" value="F:cyclic-guanylate-specific phosphodiesterase activity"/>
    <property type="evidence" value="ECO:0007669"/>
    <property type="project" value="InterPro"/>
</dbReference>
<dbReference type="InterPro" id="IPR000160">
    <property type="entry name" value="GGDEF_dom"/>
</dbReference>
<feature type="transmembrane region" description="Helical" evidence="2">
    <location>
        <begin position="29"/>
        <end position="47"/>
    </location>
</feature>
<evidence type="ECO:0000259" key="4">
    <source>
        <dbReference type="PROSITE" id="PS50887"/>
    </source>
</evidence>
<reference evidence="6 7" key="3">
    <citation type="submission" date="2020-08" db="EMBL/GenBank/DDBJ databases">
        <title>Genomic Encyclopedia of Type Strains, Phase IV (KMG-IV): sequencing the most valuable type-strain genomes for metagenomic binning, comparative biology and taxonomic classification.</title>
        <authorList>
            <person name="Goeker M."/>
        </authorList>
    </citation>
    <scope>NUCLEOTIDE SEQUENCE [LARGE SCALE GENOMIC DNA]</scope>
    <source>
        <strain evidence="6 7">DSM 27521</strain>
    </source>
</reference>
<dbReference type="InterPro" id="IPR001633">
    <property type="entry name" value="EAL_dom"/>
</dbReference>
<dbReference type="SUPFAM" id="SSF55073">
    <property type="entry name" value="Nucleotide cyclase"/>
    <property type="match status" value="1"/>
</dbReference>
<feature type="domain" description="GGDEF" evidence="4">
    <location>
        <begin position="272"/>
        <end position="394"/>
    </location>
</feature>
<reference evidence="8" key="2">
    <citation type="journal article" date="2019" name="Int. J. Syst. Evol. Microbiol.">
        <title>The Global Catalogue of Microorganisms (GCM) 10K type strain sequencing project: providing services to taxonomists for standard genome sequencing and annotation.</title>
        <authorList>
            <consortium name="The Broad Institute Genomics Platform"/>
            <consortium name="The Broad Institute Genome Sequencing Center for Infectious Disease"/>
            <person name="Wu L."/>
            <person name="Ma J."/>
        </authorList>
    </citation>
    <scope>NUCLEOTIDE SEQUENCE [LARGE SCALE GENOMIC DNA]</scope>
    <source>
        <strain evidence="8">CGMCC 1.18437</strain>
    </source>
</reference>